<sequence>MAAPSLTGSAPRLSTRRAHLLEALKADEPCGDAVGCWLADGTAGLDASGSADGLLAVIDGLGHGREAAQAAQVALQTIGAAPELPMPELFVRLDRALFATRGAAIGLLRIDGQRLHHAGVGNTRLLHWRASGLVRLNSQNGIVGGGLPTQVVETEHPLQAGDWLLLFTDGLDERVRLPLRLPEWQRDPAILCQHLMKHARAGRDDAGVMVVQIGVAA</sequence>
<name>A0ABT9G1V5_LEPDI</name>
<evidence type="ECO:0000313" key="4">
    <source>
        <dbReference type="Proteomes" id="UP001235760"/>
    </source>
</evidence>
<dbReference type="PANTHER" id="PTHR35801:SF1">
    <property type="entry name" value="PHOSPHOSERINE PHOSPHATASE RSBX"/>
    <property type="match status" value="1"/>
</dbReference>
<evidence type="ECO:0000313" key="3">
    <source>
        <dbReference type="EMBL" id="MDP4300447.1"/>
    </source>
</evidence>
<accession>A0ABT9G1V5</accession>
<protein>
    <submittedName>
        <fullName evidence="3">SpoIIE family protein phosphatase</fullName>
    </submittedName>
</protein>
<dbReference type="EMBL" id="JAUZEE010000003">
    <property type="protein sequence ID" value="MDP4300447.1"/>
    <property type="molecule type" value="Genomic_DNA"/>
</dbReference>
<evidence type="ECO:0000259" key="1">
    <source>
        <dbReference type="SMART" id="SM00331"/>
    </source>
</evidence>
<dbReference type="SUPFAM" id="SSF81606">
    <property type="entry name" value="PP2C-like"/>
    <property type="match status" value="1"/>
</dbReference>
<dbReference type="SMART" id="SM00332">
    <property type="entry name" value="PP2Cc"/>
    <property type="match status" value="1"/>
</dbReference>
<gene>
    <name evidence="3" type="ORF">Q8X39_07350</name>
</gene>
<dbReference type="InterPro" id="IPR039248">
    <property type="entry name" value="Ptase_RsbX"/>
</dbReference>
<dbReference type="Gene3D" id="3.60.40.10">
    <property type="entry name" value="PPM-type phosphatase domain"/>
    <property type="match status" value="1"/>
</dbReference>
<keyword evidence="4" id="KW-1185">Reference proteome</keyword>
<organism evidence="3 4">
    <name type="scientific">Leptothrix discophora</name>
    <dbReference type="NCBI Taxonomy" id="89"/>
    <lineage>
        <taxon>Bacteria</taxon>
        <taxon>Pseudomonadati</taxon>
        <taxon>Pseudomonadota</taxon>
        <taxon>Betaproteobacteria</taxon>
        <taxon>Burkholderiales</taxon>
        <taxon>Sphaerotilaceae</taxon>
        <taxon>Leptothrix</taxon>
    </lineage>
</organism>
<dbReference type="InterPro" id="IPR001932">
    <property type="entry name" value="PPM-type_phosphatase-like_dom"/>
</dbReference>
<reference evidence="3 4" key="1">
    <citation type="submission" date="2023-08" db="EMBL/GenBank/DDBJ databases">
        <authorList>
            <person name="Roldan D.M."/>
            <person name="Menes R.J."/>
        </authorList>
    </citation>
    <scope>NUCLEOTIDE SEQUENCE [LARGE SCALE GENOMIC DNA]</scope>
    <source>
        <strain evidence="3 4">CCM 2812</strain>
    </source>
</reference>
<proteinExistence type="predicted"/>
<dbReference type="Pfam" id="PF07228">
    <property type="entry name" value="SpoIIE"/>
    <property type="match status" value="1"/>
</dbReference>
<dbReference type="RefSeq" id="WP_305749004.1">
    <property type="nucleotide sequence ID" value="NZ_JAUZEE010000003.1"/>
</dbReference>
<feature type="domain" description="PPM-type phosphatase" evidence="1">
    <location>
        <begin position="33"/>
        <end position="213"/>
    </location>
</feature>
<comment type="caution">
    <text evidence="3">The sequence shown here is derived from an EMBL/GenBank/DDBJ whole genome shotgun (WGS) entry which is preliminary data.</text>
</comment>
<evidence type="ECO:0000259" key="2">
    <source>
        <dbReference type="SMART" id="SM00332"/>
    </source>
</evidence>
<feature type="domain" description="PPM-type phosphatase" evidence="2">
    <location>
        <begin position="4"/>
        <end position="211"/>
    </location>
</feature>
<dbReference type="Proteomes" id="UP001235760">
    <property type="component" value="Unassembled WGS sequence"/>
</dbReference>
<dbReference type="PANTHER" id="PTHR35801">
    <property type="entry name" value="PHOSPHOSERINE PHOSPHATASE RSBX"/>
    <property type="match status" value="1"/>
</dbReference>
<dbReference type="SMART" id="SM00331">
    <property type="entry name" value="PP2C_SIG"/>
    <property type="match status" value="1"/>
</dbReference>
<dbReference type="InterPro" id="IPR036457">
    <property type="entry name" value="PPM-type-like_dom_sf"/>
</dbReference>